<accession>A0A172RXJ8</accession>
<name>A0A172RXJ8_9ACTN</name>
<sequence length="290" mass="32017">MSKSEEIAELGTRFQPATIEADFDAMRERLGELLAPYADMSDEALSKYTSAELRTTRASVNKIINDVEDGRKAIKRQYMAPYDEFAAKVKELLGPAQEAADQLGAMLTCKTEAAKAKRREGLERTYEDFAPALVPVVPFERILEPKWLNASTKPAKAAEELEAKVSKVASDWEALKGRQGDPFYAEGEAAFFRTLDVAQALSVMAARAEEQARIDAMRAEVEAYREEAQPEAAPEVPEVAEPAPEVFADEQASTWYLRVVCTEPQRAALLGFLREAGIHGSIGKSKEALR</sequence>
<evidence type="ECO:0000313" key="1">
    <source>
        <dbReference type="EMBL" id="SEO81468.1"/>
    </source>
</evidence>
<protein>
    <recommendedName>
        <fullName evidence="4">DUF1351 domain-containing protein</fullName>
    </recommendedName>
</protein>
<gene>
    <name evidence="1" type="ORF">SAMN02910314_01296</name>
    <name evidence="2" type="ORF">SAMN02910314_01920</name>
</gene>
<dbReference type="OrthoDB" id="3177794at2"/>
<dbReference type="STRING" id="79604.AAY81_04070"/>
<dbReference type="Pfam" id="PF07083">
    <property type="entry name" value="DUF1351"/>
    <property type="match status" value="1"/>
</dbReference>
<evidence type="ECO:0008006" key="4">
    <source>
        <dbReference type="Google" id="ProtNLM"/>
    </source>
</evidence>
<evidence type="ECO:0000313" key="2">
    <source>
        <dbReference type="EMBL" id="SEP01506.1"/>
    </source>
</evidence>
<reference evidence="2" key="1">
    <citation type="submission" date="2016-10" db="EMBL/GenBank/DDBJ databases">
        <authorList>
            <person name="de Groot N.N."/>
        </authorList>
    </citation>
    <scope>NUCLEOTIDE SEQUENCE [LARGE SCALE GENOMIC DNA]</scope>
    <source>
        <strain evidence="2">DSM 21843</strain>
    </source>
</reference>
<dbReference type="RefSeq" id="WP_066661679.1">
    <property type="nucleotide sequence ID" value="NZ_CP011402.1"/>
</dbReference>
<dbReference type="AlphaFoldDB" id="A0A172RXJ8"/>
<organism evidence="2 3">
    <name type="scientific">Denitrobacterium detoxificans</name>
    <dbReference type="NCBI Taxonomy" id="79604"/>
    <lineage>
        <taxon>Bacteria</taxon>
        <taxon>Bacillati</taxon>
        <taxon>Actinomycetota</taxon>
        <taxon>Coriobacteriia</taxon>
        <taxon>Eggerthellales</taxon>
        <taxon>Eggerthellaceae</taxon>
        <taxon>Denitrobacterium</taxon>
    </lineage>
</organism>
<dbReference type="EMBL" id="FOEC01000007">
    <property type="protein sequence ID" value="SEO81468.1"/>
    <property type="molecule type" value="Genomic_DNA"/>
</dbReference>
<dbReference type="Proteomes" id="UP000182975">
    <property type="component" value="Unassembled WGS sequence"/>
</dbReference>
<proteinExistence type="predicted"/>
<evidence type="ECO:0000313" key="3">
    <source>
        <dbReference type="Proteomes" id="UP000182975"/>
    </source>
</evidence>
<reference evidence="3" key="2">
    <citation type="submission" date="2016-10" db="EMBL/GenBank/DDBJ databases">
        <authorList>
            <person name="Varghese N."/>
        </authorList>
    </citation>
    <scope>NUCLEOTIDE SEQUENCE [LARGE SCALE GENOMIC DNA]</scope>
    <source>
        <strain evidence="3">DSM 21843</strain>
    </source>
</reference>
<dbReference type="KEGG" id="ddt:AAY81_04070"/>
<keyword evidence="3" id="KW-1185">Reference proteome</keyword>
<dbReference type="EMBL" id="FOEC01000019">
    <property type="protein sequence ID" value="SEP01506.1"/>
    <property type="molecule type" value="Genomic_DNA"/>
</dbReference>
<dbReference type="InterPro" id="IPR009785">
    <property type="entry name" value="Prophage_Lj928_Orf309"/>
</dbReference>